<dbReference type="Pfam" id="PF00583">
    <property type="entry name" value="Acetyltransf_1"/>
    <property type="match status" value="1"/>
</dbReference>
<dbReference type="OrthoDB" id="9803772at2"/>
<feature type="domain" description="N-acetyltransferase" evidence="1">
    <location>
        <begin position="10"/>
        <end position="174"/>
    </location>
</feature>
<dbReference type="EMBL" id="FOGJ01000050">
    <property type="protein sequence ID" value="SES42751.1"/>
    <property type="molecule type" value="Genomic_DNA"/>
</dbReference>
<reference evidence="2 3" key="1">
    <citation type="submission" date="2016-10" db="EMBL/GenBank/DDBJ databases">
        <authorList>
            <person name="de Groot N.N."/>
        </authorList>
    </citation>
    <scope>NUCLEOTIDE SEQUENCE [LARGE SCALE GENOMIC DNA]</scope>
    <source>
        <strain evidence="2 3">AR40</strain>
    </source>
</reference>
<dbReference type="GO" id="GO:0016747">
    <property type="term" value="F:acyltransferase activity, transferring groups other than amino-acyl groups"/>
    <property type="evidence" value="ECO:0007669"/>
    <property type="project" value="InterPro"/>
</dbReference>
<dbReference type="InterPro" id="IPR016181">
    <property type="entry name" value="Acyl_CoA_acyltransferase"/>
</dbReference>
<evidence type="ECO:0000259" key="1">
    <source>
        <dbReference type="PROSITE" id="PS51186"/>
    </source>
</evidence>
<keyword evidence="2" id="KW-0687">Ribonucleoprotein</keyword>
<dbReference type="RefSeq" id="WP_027217129.1">
    <property type="nucleotide sequence ID" value="NZ_FOGJ01000050.1"/>
</dbReference>
<gene>
    <name evidence="2" type="ORF">SAMN04487884_1505</name>
</gene>
<dbReference type="CDD" id="cd04301">
    <property type="entry name" value="NAT_SF"/>
    <property type="match status" value="1"/>
</dbReference>
<keyword evidence="2" id="KW-0689">Ribosomal protein</keyword>
<evidence type="ECO:0000313" key="2">
    <source>
        <dbReference type="EMBL" id="SES42751.1"/>
    </source>
</evidence>
<dbReference type="InterPro" id="IPR000182">
    <property type="entry name" value="GNAT_dom"/>
</dbReference>
<organism evidence="2 3">
    <name type="scientific">Butyrivibrio fibrisolvens</name>
    <dbReference type="NCBI Taxonomy" id="831"/>
    <lineage>
        <taxon>Bacteria</taxon>
        <taxon>Bacillati</taxon>
        <taxon>Bacillota</taxon>
        <taxon>Clostridia</taxon>
        <taxon>Lachnospirales</taxon>
        <taxon>Lachnospiraceae</taxon>
        <taxon>Butyrivibrio</taxon>
    </lineage>
</organism>
<dbReference type="Gene3D" id="3.40.630.30">
    <property type="match status" value="1"/>
</dbReference>
<dbReference type="SUPFAM" id="SSF55729">
    <property type="entry name" value="Acyl-CoA N-acyltransferases (Nat)"/>
    <property type="match status" value="1"/>
</dbReference>
<dbReference type="Proteomes" id="UP000182584">
    <property type="component" value="Unassembled WGS sequence"/>
</dbReference>
<dbReference type="AlphaFoldDB" id="A0A1H9X9M2"/>
<evidence type="ECO:0000313" key="3">
    <source>
        <dbReference type="Proteomes" id="UP000182584"/>
    </source>
</evidence>
<sequence>MVTYYDDGTIRIRSMIPEDAQILYDTYFSYGWHPSVDTYEKYYKEQEDGKRFVFIAEYDGRVSGQCTLVLNPIEGPWGNQGYPEIEDLTVFFDVHNKGIGNRLLDAVEKEASKVSDKVYLAVGVHSGYGPAQRMYVKRGYNFDGSGVWYKGKQLEQYAPCVNDDDLLLYMAKDV</sequence>
<dbReference type="PROSITE" id="PS51186">
    <property type="entry name" value="GNAT"/>
    <property type="match status" value="1"/>
</dbReference>
<accession>A0A1H9X9M2</accession>
<proteinExistence type="predicted"/>
<name>A0A1H9X9M2_BUTFI</name>
<dbReference type="GO" id="GO:0005840">
    <property type="term" value="C:ribosome"/>
    <property type="evidence" value="ECO:0007669"/>
    <property type="project" value="UniProtKB-KW"/>
</dbReference>
<protein>
    <submittedName>
        <fullName evidence="2">Ribosomal protein S18 acetylase RimI</fullName>
    </submittedName>
</protein>